<comment type="caution">
    <text evidence="2">The sequence shown here is derived from an EMBL/GenBank/DDBJ whole genome shotgun (WGS) entry which is preliminary data.</text>
</comment>
<sequence length="218" mass="22915">MDRSHITDADDRRQLRSPFADGDGWINPRRGRWRISATSRGRGRISASSRGRGRISSDSRRISAGFRRRSRDDEGLIHHLWSYISRSSIGEPAGSVGDSPVTGGVTGGEGDASLNGGVDGGEGSATPMIGVAGGADSATPTRYVAGGEGGASPTGGLAGGEGDATFEESSSPVSPVMSDEEFMRRFVVTEADKVLWEKSVLEADREVKALFGENCLDP</sequence>
<feature type="region of interest" description="Disordered" evidence="1">
    <location>
        <begin position="88"/>
        <end position="176"/>
    </location>
</feature>
<feature type="compositionally biased region" description="Low complexity" evidence="1">
    <location>
        <begin position="34"/>
        <end position="54"/>
    </location>
</feature>
<proteinExistence type="predicted"/>
<name>A0ABD1G0M0_SALDI</name>
<organism evidence="2 3">
    <name type="scientific">Salvia divinorum</name>
    <name type="common">Maria pastora</name>
    <name type="synonym">Diviner's sage</name>
    <dbReference type="NCBI Taxonomy" id="28513"/>
    <lineage>
        <taxon>Eukaryota</taxon>
        <taxon>Viridiplantae</taxon>
        <taxon>Streptophyta</taxon>
        <taxon>Embryophyta</taxon>
        <taxon>Tracheophyta</taxon>
        <taxon>Spermatophyta</taxon>
        <taxon>Magnoliopsida</taxon>
        <taxon>eudicotyledons</taxon>
        <taxon>Gunneridae</taxon>
        <taxon>Pentapetalae</taxon>
        <taxon>asterids</taxon>
        <taxon>lamiids</taxon>
        <taxon>Lamiales</taxon>
        <taxon>Lamiaceae</taxon>
        <taxon>Nepetoideae</taxon>
        <taxon>Mentheae</taxon>
        <taxon>Salviinae</taxon>
        <taxon>Salvia</taxon>
        <taxon>Salvia subgen. Calosphace</taxon>
    </lineage>
</organism>
<feature type="compositionally biased region" description="Gly residues" evidence="1">
    <location>
        <begin position="146"/>
        <end position="162"/>
    </location>
</feature>
<feature type="compositionally biased region" description="Basic and acidic residues" evidence="1">
    <location>
        <begin position="1"/>
        <end position="14"/>
    </location>
</feature>
<evidence type="ECO:0000256" key="1">
    <source>
        <dbReference type="SAM" id="MobiDB-lite"/>
    </source>
</evidence>
<evidence type="ECO:0000313" key="3">
    <source>
        <dbReference type="Proteomes" id="UP001567538"/>
    </source>
</evidence>
<gene>
    <name evidence="2" type="ORF">AAHA92_30133</name>
</gene>
<feature type="compositionally biased region" description="Low complexity" evidence="1">
    <location>
        <begin position="167"/>
        <end position="176"/>
    </location>
</feature>
<accession>A0ABD1G0M0</accession>
<dbReference type="AlphaFoldDB" id="A0ABD1G0M0"/>
<keyword evidence="3" id="KW-1185">Reference proteome</keyword>
<dbReference type="EMBL" id="JBEAFC010000011">
    <property type="protein sequence ID" value="KAL1537644.1"/>
    <property type="molecule type" value="Genomic_DNA"/>
</dbReference>
<reference evidence="2 3" key="1">
    <citation type="submission" date="2024-06" db="EMBL/GenBank/DDBJ databases">
        <title>A chromosome level genome sequence of Diviner's sage (Salvia divinorum).</title>
        <authorList>
            <person name="Ford S.A."/>
            <person name="Ro D.-K."/>
            <person name="Ness R.W."/>
            <person name="Phillips M.A."/>
        </authorList>
    </citation>
    <scope>NUCLEOTIDE SEQUENCE [LARGE SCALE GENOMIC DNA]</scope>
    <source>
        <strain evidence="2">SAF-2024a</strain>
        <tissue evidence="2">Leaf</tissue>
    </source>
</reference>
<evidence type="ECO:0000313" key="2">
    <source>
        <dbReference type="EMBL" id="KAL1537644.1"/>
    </source>
</evidence>
<dbReference type="Proteomes" id="UP001567538">
    <property type="component" value="Unassembled WGS sequence"/>
</dbReference>
<protein>
    <submittedName>
        <fullName evidence="2">Uncharacterized protein</fullName>
    </submittedName>
</protein>
<feature type="region of interest" description="Disordered" evidence="1">
    <location>
        <begin position="1"/>
        <end position="60"/>
    </location>
</feature>